<protein>
    <submittedName>
        <fullName evidence="1">Uncharacterized protein</fullName>
    </submittedName>
</protein>
<dbReference type="Proteomes" id="UP000186277">
    <property type="component" value="Unassembled WGS sequence"/>
</dbReference>
<comment type="caution">
    <text evidence="1">The sequence shown here is derived from an EMBL/GenBank/DDBJ whole genome shotgun (WGS) entry which is preliminary data.</text>
</comment>
<keyword evidence="2" id="KW-1185">Reference proteome</keyword>
<dbReference type="OrthoDB" id="6445547at2"/>
<accession>A0A1Q5TGW2</accession>
<dbReference type="EMBL" id="MKGR01000074">
    <property type="protein sequence ID" value="OKO99439.1"/>
    <property type="molecule type" value="Genomic_DNA"/>
</dbReference>
<dbReference type="AlphaFoldDB" id="A0A1Q5TGW2"/>
<name>A0A1Q5TGW2_9GAMM</name>
<organism evidence="1 2">
    <name type="scientific">Xenorhabdus thuongxuanensis</name>
    <dbReference type="NCBI Taxonomy" id="1873484"/>
    <lineage>
        <taxon>Bacteria</taxon>
        <taxon>Pseudomonadati</taxon>
        <taxon>Pseudomonadota</taxon>
        <taxon>Gammaproteobacteria</taxon>
        <taxon>Enterobacterales</taxon>
        <taxon>Morganellaceae</taxon>
        <taxon>Xenorhabdus</taxon>
    </lineage>
</organism>
<sequence>MRNTIPTPVELNKGRIKFGTLLIRPLRPSAVCTFPRYQVGDSEYSYGKFDSKSQALSFCRQLYEERLDEPINASSTQI</sequence>
<reference evidence="1 2" key="1">
    <citation type="submission" date="2016-09" db="EMBL/GenBank/DDBJ databases">
        <title>Xenorhabdus thuongxuanensis sp. nov. and Xenorhabdus eapokensis sp. nov., isolated from Steinernema species.</title>
        <authorList>
            <person name="Kaempfer P."/>
            <person name="Tobias N.J."/>
            <person name="Phan Ke L."/>
            <person name="Bode H.B."/>
            <person name="Glaeser S.P."/>
        </authorList>
    </citation>
    <scope>NUCLEOTIDE SEQUENCE [LARGE SCALE GENOMIC DNA]</scope>
    <source>
        <strain evidence="1 2">30TX1</strain>
    </source>
</reference>
<evidence type="ECO:0000313" key="1">
    <source>
        <dbReference type="EMBL" id="OKO99439.1"/>
    </source>
</evidence>
<gene>
    <name evidence="1" type="ORF">Xentx_03602</name>
</gene>
<proteinExistence type="predicted"/>
<evidence type="ECO:0000313" key="2">
    <source>
        <dbReference type="Proteomes" id="UP000186277"/>
    </source>
</evidence>